<organism evidence="2 3">
    <name type="scientific">Coniophora puteana (strain RWD-64-598)</name>
    <name type="common">Brown rot fungus</name>
    <dbReference type="NCBI Taxonomy" id="741705"/>
    <lineage>
        <taxon>Eukaryota</taxon>
        <taxon>Fungi</taxon>
        <taxon>Dikarya</taxon>
        <taxon>Basidiomycota</taxon>
        <taxon>Agaricomycotina</taxon>
        <taxon>Agaricomycetes</taxon>
        <taxon>Agaricomycetidae</taxon>
        <taxon>Boletales</taxon>
        <taxon>Coniophorineae</taxon>
        <taxon>Coniophoraceae</taxon>
        <taxon>Coniophora</taxon>
    </lineage>
</organism>
<dbReference type="AlphaFoldDB" id="A0A5M3MVP3"/>
<dbReference type="OrthoDB" id="3270497at2759"/>
<feature type="compositionally biased region" description="Basic and acidic residues" evidence="1">
    <location>
        <begin position="671"/>
        <end position="686"/>
    </location>
</feature>
<feature type="compositionally biased region" description="Low complexity" evidence="1">
    <location>
        <begin position="30"/>
        <end position="40"/>
    </location>
</feature>
<feature type="region of interest" description="Disordered" evidence="1">
    <location>
        <begin position="74"/>
        <end position="116"/>
    </location>
</feature>
<dbReference type="RefSeq" id="XP_007767046.1">
    <property type="nucleotide sequence ID" value="XM_007768856.1"/>
</dbReference>
<dbReference type="EMBL" id="JH711576">
    <property type="protein sequence ID" value="EIW83232.1"/>
    <property type="molecule type" value="Genomic_DNA"/>
</dbReference>
<reference evidence="3" key="1">
    <citation type="journal article" date="2012" name="Science">
        <title>The Paleozoic origin of enzymatic lignin decomposition reconstructed from 31 fungal genomes.</title>
        <authorList>
            <person name="Floudas D."/>
            <person name="Binder M."/>
            <person name="Riley R."/>
            <person name="Barry K."/>
            <person name="Blanchette R.A."/>
            <person name="Henrissat B."/>
            <person name="Martinez A.T."/>
            <person name="Otillar R."/>
            <person name="Spatafora J.W."/>
            <person name="Yadav J.S."/>
            <person name="Aerts A."/>
            <person name="Benoit I."/>
            <person name="Boyd A."/>
            <person name="Carlson A."/>
            <person name="Copeland A."/>
            <person name="Coutinho P.M."/>
            <person name="de Vries R.P."/>
            <person name="Ferreira P."/>
            <person name="Findley K."/>
            <person name="Foster B."/>
            <person name="Gaskell J."/>
            <person name="Glotzer D."/>
            <person name="Gorecki P."/>
            <person name="Heitman J."/>
            <person name="Hesse C."/>
            <person name="Hori C."/>
            <person name="Igarashi K."/>
            <person name="Jurgens J.A."/>
            <person name="Kallen N."/>
            <person name="Kersten P."/>
            <person name="Kohler A."/>
            <person name="Kuees U."/>
            <person name="Kumar T.K.A."/>
            <person name="Kuo A."/>
            <person name="LaButti K."/>
            <person name="Larrondo L.F."/>
            <person name="Lindquist E."/>
            <person name="Ling A."/>
            <person name="Lombard V."/>
            <person name="Lucas S."/>
            <person name="Lundell T."/>
            <person name="Martin R."/>
            <person name="McLaughlin D.J."/>
            <person name="Morgenstern I."/>
            <person name="Morin E."/>
            <person name="Murat C."/>
            <person name="Nagy L.G."/>
            <person name="Nolan M."/>
            <person name="Ohm R.A."/>
            <person name="Patyshakuliyeva A."/>
            <person name="Rokas A."/>
            <person name="Ruiz-Duenas F.J."/>
            <person name="Sabat G."/>
            <person name="Salamov A."/>
            <person name="Samejima M."/>
            <person name="Schmutz J."/>
            <person name="Slot J.C."/>
            <person name="St John F."/>
            <person name="Stenlid J."/>
            <person name="Sun H."/>
            <person name="Sun S."/>
            <person name="Syed K."/>
            <person name="Tsang A."/>
            <person name="Wiebenga A."/>
            <person name="Young D."/>
            <person name="Pisabarro A."/>
            <person name="Eastwood D.C."/>
            <person name="Martin F."/>
            <person name="Cullen D."/>
            <person name="Grigoriev I.V."/>
            <person name="Hibbett D.S."/>
        </authorList>
    </citation>
    <scope>NUCLEOTIDE SEQUENCE [LARGE SCALE GENOMIC DNA]</scope>
    <source>
        <strain evidence="3">RWD-64-598 SS2</strain>
    </source>
</reference>
<feature type="region of interest" description="Disordered" evidence="1">
    <location>
        <begin position="378"/>
        <end position="402"/>
    </location>
</feature>
<dbReference type="OMA" id="APDYDTH"/>
<feature type="compositionally biased region" description="Low complexity" evidence="1">
    <location>
        <begin position="552"/>
        <end position="561"/>
    </location>
</feature>
<feature type="region of interest" description="Disordered" evidence="1">
    <location>
        <begin position="445"/>
        <end position="719"/>
    </location>
</feature>
<keyword evidence="3" id="KW-1185">Reference proteome</keyword>
<accession>A0A5M3MVP3</accession>
<feature type="compositionally biased region" description="Polar residues" evidence="1">
    <location>
        <begin position="336"/>
        <end position="346"/>
    </location>
</feature>
<feature type="compositionally biased region" description="Basic and acidic residues" evidence="1">
    <location>
        <begin position="476"/>
        <end position="495"/>
    </location>
</feature>
<feature type="compositionally biased region" description="Pro residues" evidence="1">
    <location>
        <begin position="502"/>
        <end position="514"/>
    </location>
</feature>
<comment type="caution">
    <text evidence="2">The sequence shown here is derived from an EMBL/GenBank/DDBJ whole genome shotgun (WGS) entry which is preliminary data.</text>
</comment>
<feature type="region of interest" description="Disordered" evidence="1">
    <location>
        <begin position="336"/>
        <end position="361"/>
    </location>
</feature>
<feature type="region of interest" description="Disordered" evidence="1">
    <location>
        <begin position="732"/>
        <end position="766"/>
    </location>
</feature>
<feature type="region of interest" description="Disordered" evidence="1">
    <location>
        <begin position="1"/>
        <end position="40"/>
    </location>
</feature>
<gene>
    <name evidence="2" type="ORF">CONPUDRAFT_152264</name>
</gene>
<sequence>MHRARTQIQNQNTHHNSGSTGANAMSLHDNANNNSSNTKSSSFAAFIPPPVKRLSIPAAAAAAVFARPKHTSVSVCRRATAPSSRTTHGNSTSGRSSSPKPQPSTSASSCAPGPSASNLSSRFPYLHRLEISDDMCPFTQQRPLLVLKVSQESFLDSIAVDLVAEKPLYSVETVSSSTTVWRSDPWDGFSKTAEIGWPREPAFKGKGKGQDTTQGTFVQMSGCRVKPIDSFLKAGGIGSSRKFRVPSYPNSLKWKRNGSSYQCTAGHSKSSIASLEQSDEDSTYRLKVYENLPGRNESIPQLEHAGVSLSLLDHLFITALLLVTEPDDWLTIAHHPSSTDLSSSEGMTAPRPTSVKSPATARQWRKIMYGEPLFPSIKSPGVAPSTSASSRGDEPDVLDLSEPKLSTSVQQWRKIVYGEPLFPSLQPQNPCKLDIPLRPNTAWDTSSISSESVHCPPTPSSAPSTGFFDTSIFDDINPRDRTTRSHSQGRNDRSPLSRSPMPISPLPPSAPSEPAPNSANQMWSPRSNGRRELPTPPSAAIHPSKQPWLHQSPSSPSGSPSREGRWTTTEDGVLIPPVPPLPHDVADEPRPSFRGRALSSGSTRRRQLPQVPSLPETPTHPHAPPMSAYPSSSGAPISRPFTAHPDHKRQSVSQRHLPAPPVSASASRAASQERRHGASRSTDEGPAHIPAQPQRPRTAHADSSGSGAGAGARRPREKDAEEMLGWMRATARAHHRRTMDPHGGTEAGPALVPAGHGHTGSPVDTEAGRGLEEEEFGEAGGPTADERAFVMEETDYDAPPPAYNAIDFSRPPTAQAPFVMGHVS</sequence>
<protein>
    <submittedName>
        <fullName evidence="2">Uncharacterized protein</fullName>
    </submittedName>
</protein>
<evidence type="ECO:0000313" key="3">
    <source>
        <dbReference type="Proteomes" id="UP000053558"/>
    </source>
</evidence>
<feature type="compositionally biased region" description="Polar residues" evidence="1">
    <location>
        <begin position="81"/>
        <end position="99"/>
    </location>
</feature>
<proteinExistence type="predicted"/>
<evidence type="ECO:0000313" key="2">
    <source>
        <dbReference type="EMBL" id="EIW83232.1"/>
    </source>
</evidence>
<dbReference type="GeneID" id="19202973"/>
<dbReference type="KEGG" id="cput:CONPUDRAFT_152264"/>
<feature type="compositionally biased region" description="Low complexity" evidence="1">
    <location>
        <begin position="103"/>
        <end position="116"/>
    </location>
</feature>
<feature type="compositionally biased region" description="Polar residues" evidence="1">
    <location>
        <begin position="1"/>
        <end position="23"/>
    </location>
</feature>
<name>A0A5M3MVP3_CONPW</name>
<evidence type="ECO:0000256" key="1">
    <source>
        <dbReference type="SAM" id="MobiDB-lite"/>
    </source>
</evidence>
<dbReference type="Proteomes" id="UP000053558">
    <property type="component" value="Unassembled WGS sequence"/>
</dbReference>